<gene>
    <name evidence="2" type="ORF">HHL17_01280</name>
</gene>
<dbReference type="RefSeq" id="WP_169223004.1">
    <property type="nucleotide sequence ID" value="NZ_JABBGC010000001.1"/>
</dbReference>
<reference evidence="2 3" key="1">
    <citation type="submission" date="2020-04" db="EMBL/GenBank/DDBJ databases">
        <title>Chitinophaga sp. G-6-1-13 sp. nov., isolated from soil.</title>
        <authorList>
            <person name="Dahal R.H."/>
            <person name="Chaudhary D.K."/>
        </authorList>
    </citation>
    <scope>NUCLEOTIDE SEQUENCE [LARGE SCALE GENOMIC DNA]</scope>
    <source>
        <strain evidence="2 3">G-6-1-13</strain>
    </source>
</reference>
<evidence type="ECO:0000256" key="1">
    <source>
        <dbReference type="SAM" id="SignalP"/>
    </source>
</evidence>
<comment type="caution">
    <text evidence="2">The sequence shown here is derived from an EMBL/GenBank/DDBJ whole genome shotgun (WGS) entry which is preliminary data.</text>
</comment>
<evidence type="ECO:0000313" key="3">
    <source>
        <dbReference type="Proteomes" id="UP000583266"/>
    </source>
</evidence>
<feature type="chain" id="PRO_5032360370" evidence="1">
    <location>
        <begin position="23"/>
        <end position="106"/>
    </location>
</feature>
<accession>A0A848GB11</accession>
<keyword evidence="1" id="KW-0732">Signal</keyword>
<organism evidence="2 3">
    <name type="scientific">Chitinophaga fulva</name>
    <dbReference type="NCBI Taxonomy" id="2728842"/>
    <lineage>
        <taxon>Bacteria</taxon>
        <taxon>Pseudomonadati</taxon>
        <taxon>Bacteroidota</taxon>
        <taxon>Chitinophagia</taxon>
        <taxon>Chitinophagales</taxon>
        <taxon>Chitinophagaceae</taxon>
        <taxon>Chitinophaga</taxon>
    </lineage>
</organism>
<evidence type="ECO:0000313" key="2">
    <source>
        <dbReference type="EMBL" id="NML35815.1"/>
    </source>
</evidence>
<dbReference type="AlphaFoldDB" id="A0A848GB11"/>
<dbReference type="EMBL" id="JABBGC010000001">
    <property type="protein sequence ID" value="NML35815.1"/>
    <property type="molecule type" value="Genomic_DNA"/>
</dbReference>
<sequence>MKKLIFVSVLSLLLGFTPFSNAHPVEATASLTAARTQDIWFEITYKTSGLYVMQGIISVNGIFRNFNYGGIIIQANIGDSYAAYDAFFQYSDSGTITSEAMFVQLH</sequence>
<keyword evidence="3" id="KW-1185">Reference proteome</keyword>
<proteinExistence type="predicted"/>
<dbReference type="Proteomes" id="UP000583266">
    <property type="component" value="Unassembled WGS sequence"/>
</dbReference>
<feature type="signal peptide" evidence="1">
    <location>
        <begin position="1"/>
        <end position="22"/>
    </location>
</feature>
<name>A0A848GB11_9BACT</name>
<protein>
    <submittedName>
        <fullName evidence="2">Uncharacterized protein</fullName>
    </submittedName>
</protein>